<evidence type="ECO:0000259" key="4">
    <source>
        <dbReference type="Pfam" id="PF20843"/>
    </source>
</evidence>
<dbReference type="InterPro" id="IPR048265">
    <property type="entry name" value="Rax2-like_third"/>
</dbReference>
<dbReference type="PANTHER" id="PTHR31778:SF2">
    <property type="entry name" value="BUD SITE SELECTION PROTEIN RAX2"/>
    <property type="match status" value="1"/>
</dbReference>
<organism evidence="5">
    <name type="scientific">Pseudogymnoascus destructans</name>
    <dbReference type="NCBI Taxonomy" id="655981"/>
    <lineage>
        <taxon>Eukaryota</taxon>
        <taxon>Fungi</taxon>
        <taxon>Dikarya</taxon>
        <taxon>Ascomycota</taxon>
        <taxon>Pezizomycotina</taxon>
        <taxon>Leotiomycetes</taxon>
        <taxon>Thelebolales</taxon>
        <taxon>Thelebolaceae</taxon>
        <taxon>Pseudogymnoascus</taxon>
    </lineage>
</organism>
<dbReference type="InterPro" id="IPR024982">
    <property type="entry name" value="Rax2-like_C"/>
</dbReference>
<feature type="domain" description="Rax2-like C-terminal" evidence="2">
    <location>
        <begin position="906"/>
        <end position="1151"/>
    </location>
</feature>
<dbReference type="VEuPathDB" id="FungiDB:GMDG_05991"/>
<dbReference type="Pfam" id="PF20843">
    <property type="entry name" value="Rax2_3"/>
    <property type="match status" value="1"/>
</dbReference>
<dbReference type="AlphaFoldDB" id="A0A177A5C4"/>
<dbReference type="SUPFAM" id="SSF101898">
    <property type="entry name" value="NHL repeat"/>
    <property type="match status" value="1"/>
</dbReference>
<dbReference type="Pfam" id="PF12768">
    <property type="entry name" value="Rax2"/>
    <property type="match status" value="1"/>
</dbReference>
<keyword evidence="1" id="KW-0812">Transmembrane</keyword>
<evidence type="ECO:0000259" key="3">
    <source>
        <dbReference type="Pfam" id="PF20842"/>
    </source>
</evidence>
<dbReference type="SUPFAM" id="SSF50965">
    <property type="entry name" value="Galactose oxidase, central domain"/>
    <property type="match status" value="1"/>
</dbReference>
<gene>
    <name evidence="5" type="ORF">VC83_04831</name>
</gene>
<dbReference type="RefSeq" id="XP_024322738.1">
    <property type="nucleotide sequence ID" value="XM_024468459.1"/>
</dbReference>
<keyword evidence="1" id="KW-1133">Transmembrane helix</keyword>
<dbReference type="eggNOG" id="ENOG502QQZD">
    <property type="taxonomic scope" value="Eukaryota"/>
</dbReference>
<name>A0A177A5C4_9PEZI</name>
<dbReference type="InterPro" id="IPR011043">
    <property type="entry name" value="Gal_Oxase/kelch_b-propeller"/>
</dbReference>
<dbReference type="GO" id="GO:1902929">
    <property type="term" value="C:plasma membrane of growing cell tip"/>
    <property type="evidence" value="ECO:0007669"/>
    <property type="project" value="TreeGrafter"/>
</dbReference>
<proteinExistence type="predicted"/>
<keyword evidence="1" id="KW-0472">Membrane</keyword>
<evidence type="ECO:0000313" key="5">
    <source>
        <dbReference type="EMBL" id="OAF57449.1"/>
    </source>
</evidence>
<protein>
    <recommendedName>
        <fullName evidence="6">Cellular morphogenesis protein</fullName>
    </recommendedName>
</protein>
<dbReference type="Proteomes" id="UP000077154">
    <property type="component" value="Unassembled WGS sequence"/>
</dbReference>
<dbReference type="InterPro" id="IPR048266">
    <property type="entry name" value="Rax2-like_second"/>
</dbReference>
<dbReference type="Pfam" id="PF20842">
    <property type="entry name" value="Rax2_2"/>
    <property type="match status" value="1"/>
</dbReference>
<dbReference type="EMBL" id="KV441400">
    <property type="protein sequence ID" value="OAF57449.1"/>
    <property type="molecule type" value="Genomic_DNA"/>
</dbReference>
<evidence type="ECO:0000259" key="2">
    <source>
        <dbReference type="Pfam" id="PF12768"/>
    </source>
</evidence>
<dbReference type="PANTHER" id="PTHR31778">
    <property type="entry name" value="BUD SITE SELECTION PROTEIN RAX2"/>
    <property type="match status" value="1"/>
</dbReference>
<evidence type="ECO:0008006" key="6">
    <source>
        <dbReference type="Google" id="ProtNLM"/>
    </source>
</evidence>
<dbReference type="GeneID" id="36287901"/>
<feature type="transmembrane region" description="Helical" evidence="1">
    <location>
        <begin position="1157"/>
        <end position="1184"/>
    </location>
</feature>
<feature type="domain" description="Rax2-like second" evidence="3">
    <location>
        <begin position="231"/>
        <end position="379"/>
    </location>
</feature>
<feature type="domain" description="Rax2-like third" evidence="4">
    <location>
        <begin position="390"/>
        <end position="550"/>
    </location>
</feature>
<evidence type="ECO:0000256" key="1">
    <source>
        <dbReference type="SAM" id="Phobius"/>
    </source>
</evidence>
<reference evidence="5" key="1">
    <citation type="submission" date="2016-03" db="EMBL/GenBank/DDBJ databases">
        <title>Updated assembly of Pseudogymnoascus destructans, the fungus causing white-nose syndrome of bats.</title>
        <authorList>
            <person name="Palmer J.M."/>
            <person name="Drees K.P."/>
            <person name="Foster J.T."/>
            <person name="Lindner D.L."/>
        </authorList>
    </citation>
    <scope>NUCLEOTIDE SEQUENCE [LARGE SCALE GENOMIC DNA]</scope>
    <source>
        <strain evidence="5">20631-21</strain>
    </source>
</reference>
<dbReference type="OrthoDB" id="2503993at2759"/>
<sequence length="1231" mass="128500">MKFPSLVSRAAGEQLRLSQLCLALASFSQLSQAFTFNPIPSPNLDLSQFGRVGIAGDFDGISLYQYEGQSEVGSSSNGAESVLARFPDGGFASVASSDASIQSMCPLVSKDGSVSNVVVAGNFTSLGGVESQGIALFNPNTSTVTPVPGLSGQVSALYCDQSSNTVYIGGKFKASNSTNAASLNSTHGWTDLPFLGFNGPVTSITKSSAGKIIFGGSFTGLGNASVISDPDQQIINIAKAKITSGPAATSADFADPKNIICKEGGADGPGNTWLLADNAGGFWRADFGFGFQPTKLRLWNTHKDGRGTKTWRYTAMPINGIMNFTYVDPATGANSSCTSECPLSDDPSVPFQDFFFVNVIGMNMFQIDITDWYGSGAGLTGIKLFEDDIYSYAINDFNEPDCAVSSSTASKATVAGPWEVTPSRQSVSNYLTLKIDGSKASSDSESIEFFPRIKESGNYSVNIYTPGCIQDDSCASRGQVRVTGTMSAGSSEPAFQTDVFQTNNFDKYDMIYIGYMDAGSDSFRPSIKLAPSSGQTGQVTAVANRVGFTLLDSAGGLNSLFEFDPAKKSIDGSDFAKSAIDKAGSALSPGADIKALATSGDITIAAGNYSAKGMNNIFGVNKTSSFSLAGDGLNGMIYTMFVNGSIVYIGGEFDNTSKANTKGLNHVAAYDVSKDTWNTLGAGVNGRVSDIVPFTVNFTNGALEMVISLTGNFDEINAFGANKSIPVSGFAIWVPSRGNWLQNLKATQMSFDGKLTTAVDLPNGGGSLFSGSLSSSQVGAHGAAALTDGKISSFPVDIQAKTKSSSSISKRATSGNNTLSGVVTGHFYEANGINATIFGGHFEAKATDGSTINNLLILDGGKSDTVTGLSQLRNDSTVMALATNDDVLWVGGALKGTVNGASINGLVSYNLKTATTPIQPPALAGDEVIVSAITIRESTGDVYVAGSFDHAGSLDCPGLCVFTAAATQWNRPGTMSGTVNTLAWQSADTLIVGGSLEVSGNKTALATYDAKAQVWTGFDGGAAIPGAITSFTPASKDSSQFWVSGVATNGSAFLMKYDGSKWSSVGYTLGSKSEIRGIQVLPLSEDHKSTDLLPSNYVLLLTGSLNLPSFGNASAVLFNGTTFQPYALTSTSDKRPGSISKIFSQQQNVFEDGKSHLALGLIVLIGLAIALALIFLLVVAGIIAERVRRKREGYVPAPTNMFDKTSQMSRLPPEQIFGTLGKNRGSVAPAI</sequence>
<accession>A0A177A5C4</accession>